<feature type="binding site" evidence="3">
    <location>
        <position position="68"/>
    </location>
    <ligand>
        <name>Mg(2+)</name>
        <dbReference type="ChEBI" id="CHEBI:18420"/>
        <label>1</label>
    </ligand>
</feature>
<comment type="caution">
    <text evidence="4">The sequence shown here is derived from an EMBL/GenBank/DDBJ whole genome shotgun (WGS) entry which is preliminary data.</text>
</comment>
<dbReference type="SUPFAM" id="SSF101478">
    <property type="entry name" value="ADP-ribosylglycohydrolase"/>
    <property type="match status" value="1"/>
</dbReference>
<evidence type="ECO:0000256" key="2">
    <source>
        <dbReference type="ARBA" id="ARBA00022801"/>
    </source>
</evidence>
<dbReference type="InterPro" id="IPR050792">
    <property type="entry name" value="ADP-ribosylglycohydrolase"/>
</dbReference>
<comment type="cofactor">
    <cofactor evidence="3">
        <name>Mg(2+)</name>
        <dbReference type="ChEBI" id="CHEBI:18420"/>
    </cofactor>
    <text evidence="3">Binds 2 magnesium ions per subunit.</text>
</comment>
<dbReference type="GO" id="GO:0046872">
    <property type="term" value="F:metal ion binding"/>
    <property type="evidence" value="ECO:0007669"/>
    <property type="project" value="UniProtKB-KW"/>
</dbReference>
<dbReference type="PANTHER" id="PTHR16222:SF24">
    <property type="entry name" value="ADP-RIBOSYLHYDROLASE ARH3"/>
    <property type="match status" value="1"/>
</dbReference>
<reference evidence="4 5" key="1">
    <citation type="journal article" date="2016" name="Nat. Commun.">
        <title>Thousands of microbial genomes shed light on interconnected biogeochemical processes in an aquifer system.</title>
        <authorList>
            <person name="Anantharaman K."/>
            <person name="Brown C.T."/>
            <person name="Hug L.A."/>
            <person name="Sharon I."/>
            <person name="Castelle C.J."/>
            <person name="Probst A.J."/>
            <person name="Thomas B.C."/>
            <person name="Singh A."/>
            <person name="Wilkins M.J."/>
            <person name="Karaoz U."/>
            <person name="Brodie E.L."/>
            <person name="Williams K.H."/>
            <person name="Hubbard S.S."/>
            <person name="Banfield J.F."/>
        </authorList>
    </citation>
    <scope>NUCLEOTIDE SEQUENCE [LARGE SCALE GENOMIC DNA]</scope>
</reference>
<evidence type="ECO:0008006" key="6">
    <source>
        <dbReference type="Google" id="ProtNLM"/>
    </source>
</evidence>
<feature type="binding site" evidence="3">
    <location>
        <position position="70"/>
    </location>
    <ligand>
        <name>Mg(2+)</name>
        <dbReference type="ChEBI" id="CHEBI:18420"/>
        <label>1</label>
    </ligand>
</feature>
<accession>A0A1F8GK62</accession>
<dbReference type="InterPro" id="IPR036705">
    <property type="entry name" value="Ribosyl_crysJ1_sf"/>
</dbReference>
<dbReference type="GO" id="GO:0016787">
    <property type="term" value="F:hydrolase activity"/>
    <property type="evidence" value="ECO:0007669"/>
    <property type="project" value="UniProtKB-KW"/>
</dbReference>
<keyword evidence="2" id="KW-0378">Hydrolase</keyword>
<evidence type="ECO:0000256" key="1">
    <source>
        <dbReference type="ARBA" id="ARBA00010702"/>
    </source>
</evidence>
<sequence length="347" mass="37871">MTTKEKTLGVTRDRVRGMFLGKAIGDALFMPLETKTPEEISLTHGRITSYIRPDGHKWFNGRDAGTWTDDTQLTLVVAESLIAQGGINLDDMALRHVESMRNEGDLGFGGSTRDAIKKLTAGLSWSESGKNDKPGRGKGNGVAMKIGPVGAYRASPVWNTLWVENRSKAIEDIVRFTLMTHYTKIAVESALAQVSAVNYCFQDSPGTFSIDTFVSCVAKMADLMNYRSSAAPEDSLPGRLLSLGKLDFDGLHAERIIGLFGGGTCYVLNSLPFSYAFFLRNPGSIEALYDVGNAGGDTDTNAAIVGELLGALNGTSIFPQHLIDGLWQRERILNTADRFCDRFRIKD</sequence>
<dbReference type="EMBL" id="MGKL01000013">
    <property type="protein sequence ID" value="OGN25723.1"/>
    <property type="molecule type" value="Genomic_DNA"/>
</dbReference>
<organism evidence="4 5">
    <name type="scientific">Candidatus Yanofskybacteria bacterium RIFCSPLOWO2_01_FULL_44_22</name>
    <dbReference type="NCBI Taxonomy" id="1802697"/>
    <lineage>
        <taxon>Bacteria</taxon>
        <taxon>Candidatus Yanofskyibacteriota</taxon>
    </lineage>
</organism>
<dbReference type="Proteomes" id="UP000178256">
    <property type="component" value="Unassembled WGS sequence"/>
</dbReference>
<name>A0A1F8GK62_9BACT</name>
<dbReference type="AlphaFoldDB" id="A0A1F8GK62"/>
<comment type="similarity">
    <text evidence="1">Belongs to the ADP-ribosylglycohydrolase family.</text>
</comment>
<proteinExistence type="inferred from homology"/>
<feature type="binding site" evidence="3">
    <location>
        <position position="297"/>
    </location>
    <ligand>
        <name>Mg(2+)</name>
        <dbReference type="ChEBI" id="CHEBI:18420"/>
        <label>1</label>
    </ligand>
</feature>
<gene>
    <name evidence="4" type="ORF">A2925_00865</name>
</gene>
<evidence type="ECO:0000313" key="4">
    <source>
        <dbReference type="EMBL" id="OGN25723.1"/>
    </source>
</evidence>
<feature type="binding site" evidence="3">
    <location>
        <position position="299"/>
    </location>
    <ligand>
        <name>Mg(2+)</name>
        <dbReference type="ChEBI" id="CHEBI:18420"/>
        <label>1</label>
    </ligand>
</feature>
<feature type="binding site" evidence="3">
    <location>
        <position position="300"/>
    </location>
    <ligand>
        <name>Mg(2+)</name>
        <dbReference type="ChEBI" id="CHEBI:18420"/>
        <label>1</label>
    </ligand>
</feature>
<keyword evidence="3" id="KW-0479">Metal-binding</keyword>
<keyword evidence="3" id="KW-0460">Magnesium</keyword>
<dbReference type="Gene3D" id="1.10.4080.10">
    <property type="entry name" value="ADP-ribosylation/Crystallin J1"/>
    <property type="match status" value="1"/>
</dbReference>
<dbReference type="PANTHER" id="PTHR16222">
    <property type="entry name" value="ADP-RIBOSYLGLYCOHYDROLASE"/>
    <property type="match status" value="1"/>
</dbReference>
<dbReference type="Pfam" id="PF03747">
    <property type="entry name" value="ADP_ribosyl_GH"/>
    <property type="match status" value="1"/>
</dbReference>
<dbReference type="InterPro" id="IPR005502">
    <property type="entry name" value="Ribosyl_crysJ1"/>
</dbReference>
<evidence type="ECO:0000256" key="3">
    <source>
        <dbReference type="PIRSR" id="PIRSR605502-1"/>
    </source>
</evidence>
<protein>
    <recommendedName>
        <fullName evidence="6">ADP-ribosylglycohydrolase</fullName>
    </recommendedName>
</protein>
<feature type="binding site" evidence="3">
    <location>
        <position position="69"/>
    </location>
    <ligand>
        <name>Mg(2+)</name>
        <dbReference type="ChEBI" id="CHEBI:18420"/>
        <label>1</label>
    </ligand>
</feature>
<dbReference type="STRING" id="1802697.A2925_00865"/>
<evidence type="ECO:0000313" key="5">
    <source>
        <dbReference type="Proteomes" id="UP000178256"/>
    </source>
</evidence>